<feature type="domain" description="HTH araC/xylS-type" evidence="4">
    <location>
        <begin position="107"/>
        <end position="205"/>
    </location>
</feature>
<dbReference type="SUPFAM" id="SSF46689">
    <property type="entry name" value="Homeodomain-like"/>
    <property type="match status" value="2"/>
</dbReference>
<gene>
    <name evidence="5" type="ORF">CHH67_07075</name>
</gene>
<dbReference type="PANTHER" id="PTHR43280:SF28">
    <property type="entry name" value="HTH-TYPE TRANSCRIPTIONAL ACTIVATOR RHAS"/>
    <property type="match status" value="1"/>
</dbReference>
<dbReference type="OrthoDB" id="4480133at2"/>
<dbReference type="SMART" id="SM00342">
    <property type="entry name" value="HTH_ARAC"/>
    <property type="match status" value="1"/>
</dbReference>
<dbReference type="GO" id="GO:0043565">
    <property type="term" value="F:sequence-specific DNA binding"/>
    <property type="evidence" value="ECO:0007669"/>
    <property type="project" value="InterPro"/>
</dbReference>
<keyword evidence="1" id="KW-0805">Transcription regulation</keyword>
<keyword evidence="2" id="KW-0238">DNA-binding</keyword>
<keyword evidence="3" id="KW-0804">Transcription</keyword>
<dbReference type="PANTHER" id="PTHR43280">
    <property type="entry name" value="ARAC-FAMILY TRANSCRIPTIONAL REGULATOR"/>
    <property type="match status" value="1"/>
</dbReference>
<dbReference type="PRINTS" id="PR00032">
    <property type="entry name" value="HTHARAC"/>
</dbReference>
<evidence type="ECO:0000256" key="1">
    <source>
        <dbReference type="ARBA" id="ARBA00023015"/>
    </source>
</evidence>
<dbReference type="PROSITE" id="PS00041">
    <property type="entry name" value="HTH_ARAC_FAMILY_1"/>
    <property type="match status" value="1"/>
</dbReference>
<organism evidence="5 6">
    <name type="scientific">Paenibacillus campinasensis</name>
    <dbReference type="NCBI Taxonomy" id="66347"/>
    <lineage>
        <taxon>Bacteria</taxon>
        <taxon>Bacillati</taxon>
        <taxon>Bacillota</taxon>
        <taxon>Bacilli</taxon>
        <taxon>Bacillales</taxon>
        <taxon>Paenibacillaceae</taxon>
        <taxon>Paenibacillus</taxon>
    </lineage>
</organism>
<protein>
    <recommendedName>
        <fullName evidence="4">HTH araC/xylS-type domain-containing protein</fullName>
    </recommendedName>
</protein>
<dbReference type="InterPro" id="IPR009057">
    <property type="entry name" value="Homeodomain-like_sf"/>
</dbReference>
<accession>A0A268EYU0</accession>
<evidence type="ECO:0000259" key="4">
    <source>
        <dbReference type="PROSITE" id="PS01124"/>
    </source>
</evidence>
<evidence type="ECO:0000256" key="2">
    <source>
        <dbReference type="ARBA" id="ARBA00023125"/>
    </source>
</evidence>
<dbReference type="InterPro" id="IPR020449">
    <property type="entry name" value="Tscrpt_reg_AraC-type_HTH"/>
</dbReference>
<comment type="caution">
    <text evidence="5">The sequence shown here is derived from an EMBL/GenBank/DDBJ whole genome shotgun (WGS) entry which is preliminary data.</text>
</comment>
<dbReference type="Gene3D" id="1.10.10.60">
    <property type="entry name" value="Homeodomain-like"/>
    <property type="match status" value="2"/>
</dbReference>
<dbReference type="EMBL" id="NPBY01000022">
    <property type="protein sequence ID" value="PAD78283.1"/>
    <property type="molecule type" value="Genomic_DNA"/>
</dbReference>
<reference evidence="5 6" key="1">
    <citation type="submission" date="2017-07" db="EMBL/GenBank/DDBJ databases">
        <title>Isolation and whole genome analysis of endospore-forming bacteria from heroin.</title>
        <authorList>
            <person name="Kalinowski J."/>
            <person name="Ahrens B."/>
            <person name="Al-Dilaimi A."/>
            <person name="Winkler A."/>
            <person name="Wibberg D."/>
            <person name="Schleenbecker U."/>
            <person name="Ruckert C."/>
            <person name="Wolfel R."/>
            <person name="Grass G."/>
        </authorList>
    </citation>
    <scope>NUCLEOTIDE SEQUENCE [LARGE SCALE GENOMIC DNA]</scope>
    <source>
        <strain evidence="5 6">7537-G1</strain>
    </source>
</reference>
<dbReference type="GO" id="GO:0003700">
    <property type="term" value="F:DNA-binding transcription factor activity"/>
    <property type="evidence" value="ECO:0007669"/>
    <property type="project" value="InterPro"/>
</dbReference>
<name>A0A268EYU0_9BACL</name>
<dbReference type="AlphaFoldDB" id="A0A268EYU0"/>
<evidence type="ECO:0000256" key="3">
    <source>
        <dbReference type="ARBA" id="ARBA00023163"/>
    </source>
</evidence>
<sequence>MNVLVIFCQQEEESSQAIQSIAQKADIRVTTDFRSAIQAAESNRYQFHVLYTVNDSFPSSWELEQFLSLAPTLILTGGMVPVELLLPIIGTMEVDNSSLGEGNSMFSKSLAYIHRHLCDQDLSLEKAASQIYVSRHYYSRMFQKHVGMGFKEYIMRKRIAKAKTLLKHGHSVTEVCYAIGYNDLTHFSKIFKRIVGVNPSIFRQKWRGREPISKWGGVS</sequence>
<dbReference type="InterPro" id="IPR018062">
    <property type="entry name" value="HTH_AraC-typ_CS"/>
</dbReference>
<dbReference type="InterPro" id="IPR018060">
    <property type="entry name" value="HTH_AraC"/>
</dbReference>
<dbReference type="PROSITE" id="PS01124">
    <property type="entry name" value="HTH_ARAC_FAMILY_2"/>
    <property type="match status" value="1"/>
</dbReference>
<dbReference type="Pfam" id="PF12833">
    <property type="entry name" value="HTH_18"/>
    <property type="match status" value="1"/>
</dbReference>
<evidence type="ECO:0000313" key="6">
    <source>
        <dbReference type="Proteomes" id="UP000215596"/>
    </source>
</evidence>
<dbReference type="Proteomes" id="UP000215596">
    <property type="component" value="Unassembled WGS sequence"/>
</dbReference>
<proteinExistence type="predicted"/>
<evidence type="ECO:0000313" key="5">
    <source>
        <dbReference type="EMBL" id="PAD78283.1"/>
    </source>
</evidence>
<dbReference type="RefSeq" id="WP_095264429.1">
    <property type="nucleotide sequence ID" value="NZ_NPBY01000022.1"/>
</dbReference>